<evidence type="ECO:0000256" key="4">
    <source>
        <dbReference type="ARBA" id="ARBA00022989"/>
    </source>
</evidence>
<keyword evidence="3 7" id="KW-0812">Transmembrane</keyword>
<dbReference type="PANTHER" id="PTHR30213:SF0">
    <property type="entry name" value="UPF0761 MEMBRANE PROTEIN YIHY"/>
    <property type="match status" value="1"/>
</dbReference>
<keyword evidence="2" id="KW-1003">Cell membrane</keyword>
<sequence>MTGGPYRGAVPDAPAAGGPAAPPAAPAAARPNWRTRAARAAQRTRALTARALRRPPARFVRATARAAADSRVLGLAAEAAFWALLALPALVFGLIGTLGHLRGIVGATTIAQSRQWLLDTAATFLTADAVDQIVAPLVDDVLRGGQGGLLSLSFLLSLLTGSSAMTVAIEALTIAYGLDGIRGFLRTRILALAVYLGCIAFAALALPLLVAGPELVLAAAPAAAPWLAPLYWPLVCALCTAALGVFYTVAVPVRTPWWKDLPGALLAMAAWIGGSAALRLYFGTALGGASRLGVLAAPIAVLLWLYVSALAVMIGAVLNAQIDRTWPDPATREARRRLQGAPGPAAPVPPPRTGPAPATPPADPPAAAGSGPPPAAAGSATVAQSAPAAPADDPPPGTGRPAPRPTDHDR</sequence>
<dbReference type="Pfam" id="PF03631">
    <property type="entry name" value="Virul_fac_BrkB"/>
    <property type="match status" value="1"/>
</dbReference>
<reference evidence="8 9" key="1">
    <citation type="submission" date="2018-03" db="EMBL/GenBank/DDBJ databases">
        <title>Genomic Encyclopedia of Archaeal and Bacterial Type Strains, Phase II (KMG-II): from individual species to whole genera.</title>
        <authorList>
            <person name="Goeker M."/>
        </authorList>
    </citation>
    <scope>NUCLEOTIDE SEQUENCE [LARGE SCALE GENOMIC DNA]</scope>
    <source>
        <strain evidence="8 9">DSM 45601</strain>
    </source>
</reference>
<dbReference type="GO" id="GO:0005886">
    <property type="term" value="C:plasma membrane"/>
    <property type="evidence" value="ECO:0007669"/>
    <property type="project" value="UniProtKB-SubCell"/>
</dbReference>
<evidence type="ECO:0000256" key="5">
    <source>
        <dbReference type="ARBA" id="ARBA00023136"/>
    </source>
</evidence>
<feature type="transmembrane region" description="Helical" evidence="7">
    <location>
        <begin position="189"/>
        <end position="210"/>
    </location>
</feature>
<dbReference type="InterPro" id="IPR017039">
    <property type="entry name" value="Virul_fac_BrkB"/>
</dbReference>
<comment type="caution">
    <text evidence="8">The sequence shown here is derived from an EMBL/GenBank/DDBJ whole genome shotgun (WGS) entry which is preliminary data.</text>
</comment>
<feature type="region of interest" description="Disordered" evidence="6">
    <location>
        <begin position="1"/>
        <end position="31"/>
    </location>
</feature>
<feature type="transmembrane region" description="Helical" evidence="7">
    <location>
        <begin position="154"/>
        <end position="177"/>
    </location>
</feature>
<protein>
    <submittedName>
        <fullName evidence="8">Membrane protein</fullName>
    </submittedName>
</protein>
<keyword evidence="4 7" id="KW-1133">Transmembrane helix</keyword>
<dbReference type="EMBL" id="PVZC01000010">
    <property type="protein sequence ID" value="PRX92364.1"/>
    <property type="molecule type" value="Genomic_DNA"/>
</dbReference>
<proteinExistence type="predicted"/>
<dbReference type="AlphaFoldDB" id="A0A2T0PTZ3"/>
<feature type="region of interest" description="Disordered" evidence="6">
    <location>
        <begin position="330"/>
        <end position="410"/>
    </location>
</feature>
<evidence type="ECO:0000313" key="8">
    <source>
        <dbReference type="EMBL" id="PRX92364.1"/>
    </source>
</evidence>
<evidence type="ECO:0000256" key="1">
    <source>
        <dbReference type="ARBA" id="ARBA00004651"/>
    </source>
</evidence>
<feature type="transmembrane region" description="Helical" evidence="7">
    <location>
        <begin position="230"/>
        <end position="251"/>
    </location>
</feature>
<comment type="subcellular location">
    <subcellularLocation>
        <location evidence="1">Cell membrane</location>
        <topology evidence="1">Multi-pass membrane protein</topology>
    </subcellularLocation>
</comment>
<feature type="compositionally biased region" description="Pro residues" evidence="6">
    <location>
        <begin position="344"/>
        <end position="364"/>
    </location>
</feature>
<organism evidence="8 9">
    <name type="scientific">Allonocardiopsis opalescens</name>
    <dbReference type="NCBI Taxonomy" id="1144618"/>
    <lineage>
        <taxon>Bacteria</taxon>
        <taxon>Bacillati</taxon>
        <taxon>Actinomycetota</taxon>
        <taxon>Actinomycetes</taxon>
        <taxon>Streptosporangiales</taxon>
        <taxon>Allonocardiopsis</taxon>
    </lineage>
</organism>
<feature type="transmembrane region" description="Helical" evidence="7">
    <location>
        <begin position="79"/>
        <end position="104"/>
    </location>
</feature>
<keyword evidence="5 7" id="KW-0472">Membrane</keyword>
<feature type="compositionally biased region" description="Pro residues" evidence="6">
    <location>
        <begin position="392"/>
        <end position="404"/>
    </location>
</feature>
<feature type="transmembrane region" description="Helical" evidence="7">
    <location>
        <begin position="263"/>
        <end position="282"/>
    </location>
</feature>
<evidence type="ECO:0000256" key="3">
    <source>
        <dbReference type="ARBA" id="ARBA00022692"/>
    </source>
</evidence>
<feature type="compositionally biased region" description="Low complexity" evidence="6">
    <location>
        <begin position="7"/>
        <end position="19"/>
    </location>
</feature>
<accession>A0A2T0PTZ3</accession>
<feature type="compositionally biased region" description="Low complexity" evidence="6">
    <location>
        <begin position="365"/>
        <end position="391"/>
    </location>
</feature>
<keyword evidence="9" id="KW-1185">Reference proteome</keyword>
<gene>
    <name evidence="8" type="ORF">CLV72_110124</name>
</gene>
<evidence type="ECO:0000256" key="6">
    <source>
        <dbReference type="SAM" id="MobiDB-lite"/>
    </source>
</evidence>
<evidence type="ECO:0000313" key="9">
    <source>
        <dbReference type="Proteomes" id="UP000237846"/>
    </source>
</evidence>
<evidence type="ECO:0000256" key="7">
    <source>
        <dbReference type="SAM" id="Phobius"/>
    </source>
</evidence>
<evidence type="ECO:0000256" key="2">
    <source>
        <dbReference type="ARBA" id="ARBA00022475"/>
    </source>
</evidence>
<name>A0A2T0PTZ3_9ACTN</name>
<feature type="transmembrane region" description="Helical" evidence="7">
    <location>
        <begin position="294"/>
        <end position="318"/>
    </location>
</feature>
<dbReference type="Proteomes" id="UP000237846">
    <property type="component" value="Unassembled WGS sequence"/>
</dbReference>
<dbReference type="PANTHER" id="PTHR30213">
    <property type="entry name" value="INNER MEMBRANE PROTEIN YHJD"/>
    <property type="match status" value="1"/>
</dbReference>